<comment type="caution">
    <text evidence="1">The sequence shown here is derived from an EMBL/GenBank/DDBJ whole genome shotgun (WGS) entry which is preliminary data.</text>
</comment>
<feature type="non-terminal residue" evidence="1">
    <location>
        <position position="1"/>
    </location>
</feature>
<protein>
    <submittedName>
        <fullName evidence="1">Uncharacterized protein</fullName>
    </submittedName>
</protein>
<dbReference type="EMBL" id="BGPR01140043">
    <property type="protein sequence ID" value="GBN65731.1"/>
    <property type="molecule type" value="Genomic_DNA"/>
</dbReference>
<gene>
    <name evidence="1" type="ORF">AVEN_89256_1</name>
</gene>
<evidence type="ECO:0000313" key="2">
    <source>
        <dbReference type="Proteomes" id="UP000499080"/>
    </source>
</evidence>
<keyword evidence="2" id="KW-1185">Reference proteome</keyword>
<sequence>EEPSPSNEHSHEFKIARNGQLVRSRQETAGHSLPLTIFNCGKKEFSGPLSAAVIFSQKKQDQLVIVPRYTNEENTFILCVDGNCYMGLEELSNENK</sequence>
<reference evidence="1 2" key="1">
    <citation type="journal article" date="2019" name="Sci. Rep.">
        <title>Orb-weaving spider Araneus ventricosus genome elucidates the spidroin gene catalogue.</title>
        <authorList>
            <person name="Kono N."/>
            <person name="Nakamura H."/>
            <person name="Ohtoshi R."/>
            <person name="Moran D.A.P."/>
            <person name="Shinohara A."/>
            <person name="Yoshida Y."/>
            <person name="Fujiwara M."/>
            <person name="Mori M."/>
            <person name="Tomita M."/>
            <person name="Arakawa K."/>
        </authorList>
    </citation>
    <scope>NUCLEOTIDE SEQUENCE [LARGE SCALE GENOMIC DNA]</scope>
</reference>
<organism evidence="1 2">
    <name type="scientific">Araneus ventricosus</name>
    <name type="common">Orbweaver spider</name>
    <name type="synonym">Epeira ventricosa</name>
    <dbReference type="NCBI Taxonomy" id="182803"/>
    <lineage>
        <taxon>Eukaryota</taxon>
        <taxon>Metazoa</taxon>
        <taxon>Ecdysozoa</taxon>
        <taxon>Arthropoda</taxon>
        <taxon>Chelicerata</taxon>
        <taxon>Arachnida</taxon>
        <taxon>Araneae</taxon>
        <taxon>Araneomorphae</taxon>
        <taxon>Entelegynae</taxon>
        <taxon>Araneoidea</taxon>
        <taxon>Araneidae</taxon>
        <taxon>Araneus</taxon>
    </lineage>
</organism>
<dbReference type="AlphaFoldDB" id="A0A4Y2QQY2"/>
<dbReference type="Proteomes" id="UP000499080">
    <property type="component" value="Unassembled WGS sequence"/>
</dbReference>
<evidence type="ECO:0000313" key="1">
    <source>
        <dbReference type="EMBL" id="GBN65731.1"/>
    </source>
</evidence>
<accession>A0A4Y2QQY2</accession>
<proteinExistence type="predicted"/>
<name>A0A4Y2QQY2_ARAVE</name>